<evidence type="ECO:0000313" key="13">
    <source>
        <dbReference type="EMBL" id="GIL27973.1"/>
    </source>
</evidence>
<name>A0A8J4ABN3_9ACTN</name>
<dbReference type="Gene3D" id="3.40.30.10">
    <property type="entry name" value="Glutaredoxin"/>
    <property type="match status" value="1"/>
</dbReference>
<dbReference type="PANTHER" id="PTHR42801">
    <property type="entry name" value="THIOREDOXIN-DEPENDENT PEROXIDE REDUCTASE"/>
    <property type="match status" value="1"/>
</dbReference>
<evidence type="ECO:0000259" key="12">
    <source>
        <dbReference type="PROSITE" id="PS51352"/>
    </source>
</evidence>
<evidence type="ECO:0000256" key="4">
    <source>
        <dbReference type="ARBA" id="ARBA00022862"/>
    </source>
</evidence>
<evidence type="ECO:0000256" key="5">
    <source>
        <dbReference type="ARBA" id="ARBA00023002"/>
    </source>
</evidence>
<dbReference type="AlphaFoldDB" id="A0A8J4ABN3"/>
<evidence type="ECO:0000256" key="8">
    <source>
        <dbReference type="ARBA" id="ARBA00032824"/>
    </source>
</evidence>
<dbReference type="SUPFAM" id="SSF52833">
    <property type="entry name" value="Thioredoxin-like"/>
    <property type="match status" value="1"/>
</dbReference>
<dbReference type="Proteomes" id="UP000614996">
    <property type="component" value="Unassembled WGS sequence"/>
</dbReference>
<keyword evidence="3" id="KW-0575">Peroxidase</keyword>
<keyword evidence="6" id="KW-1015">Disulfide bond</keyword>
<keyword evidence="14" id="KW-1185">Reference proteome</keyword>
<dbReference type="InterPro" id="IPR050924">
    <property type="entry name" value="Peroxiredoxin_BCP/PrxQ"/>
</dbReference>
<proteinExistence type="inferred from homology"/>
<evidence type="ECO:0000256" key="6">
    <source>
        <dbReference type="ARBA" id="ARBA00023157"/>
    </source>
</evidence>
<dbReference type="GO" id="GO:0034599">
    <property type="term" value="P:cellular response to oxidative stress"/>
    <property type="evidence" value="ECO:0007669"/>
    <property type="project" value="TreeGrafter"/>
</dbReference>
<dbReference type="InterPro" id="IPR000866">
    <property type="entry name" value="AhpC/TSA"/>
</dbReference>
<dbReference type="GO" id="GO:0045454">
    <property type="term" value="P:cell redox homeostasis"/>
    <property type="evidence" value="ECO:0007669"/>
    <property type="project" value="TreeGrafter"/>
</dbReference>
<dbReference type="PANTHER" id="PTHR42801:SF7">
    <property type="entry name" value="SLL1159 PROTEIN"/>
    <property type="match status" value="1"/>
</dbReference>
<comment type="catalytic activity">
    <reaction evidence="11">
        <text>a hydroperoxide + [thioredoxin]-dithiol = an alcohol + [thioredoxin]-disulfide + H2O</text>
        <dbReference type="Rhea" id="RHEA:62620"/>
        <dbReference type="Rhea" id="RHEA-COMP:10698"/>
        <dbReference type="Rhea" id="RHEA-COMP:10700"/>
        <dbReference type="ChEBI" id="CHEBI:15377"/>
        <dbReference type="ChEBI" id="CHEBI:29950"/>
        <dbReference type="ChEBI" id="CHEBI:30879"/>
        <dbReference type="ChEBI" id="CHEBI:35924"/>
        <dbReference type="ChEBI" id="CHEBI:50058"/>
        <dbReference type="EC" id="1.11.1.24"/>
    </reaction>
</comment>
<dbReference type="GO" id="GO:0005737">
    <property type="term" value="C:cytoplasm"/>
    <property type="evidence" value="ECO:0007669"/>
    <property type="project" value="TreeGrafter"/>
</dbReference>
<evidence type="ECO:0000256" key="11">
    <source>
        <dbReference type="ARBA" id="ARBA00049091"/>
    </source>
</evidence>
<evidence type="ECO:0000256" key="9">
    <source>
        <dbReference type="ARBA" id="ARBA00038489"/>
    </source>
</evidence>
<protein>
    <recommendedName>
        <fullName evidence="2">thioredoxin-dependent peroxiredoxin</fullName>
        <ecNumber evidence="2">1.11.1.24</ecNumber>
    </recommendedName>
    <alternativeName>
        <fullName evidence="10">Bacterioferritin comigratory protein</fullName>
    </alternativeName>
    <alternativeName>
        <fullName evidence="8">Thioredoxin peroxidase</fullName>
    </alternativeName>
</protein>
<evidence type="ECO:0000256" key="10">
    <source>
        <dbReference type="ARBA" id="ARBA00041373"/>
    </source>
</evidence>
<keyword evidence="5" id="KW-0560">Oxidoreductase</keyword>
<dbReference type="InterPro" id="IPR036249">
    <property type="entry name" value="Thioredoxin-like_sf"/>
</dbReference>
<organism evidence="13 14">
    <name type="scientific">Actinocatenispora comari</name>
    <dbReference type="NCBI Taxonomy" id="2807577"/>
    <lineage>
        <taxon>Bacteria</taxon>
        <taxon>Bacillati</taxon>
        <taxon>Actinomycetota</taxon>
        <taxon>Actinomycetes</taxon>
        <taxon>Micromonosporales</taxon>
        <taxon>Micromonosporaceae</taxon>
        <taxon>Actinocatenispora</taxon>
    </lineage>
</organism>
<evidence type="ECO:0000256" key="7">
    <source>
        <dbReference type="ARBA" id="ARBA00023284"/>
    </source>
</evidence>
<dbReference type="Pfam" id="PF00578">
    <property type="entry name" value="AhpC-TSA"/>
    <property type="match status" value="1"/>
</dbReference>
<feature type="domain" description="Thioredoxin" evidence="12">
    <location>
        <begin position="4"/>
        <end position="158"/>
    </location>
</feature>
<accession>A0A8J4ABN3</accession>
<evidence type="ECO:0000313" key="14">
    <source>
        <dbReference type="Proteomes" id="UP000614996"/>
    </source>
</evidence>
<keyword evidence="4" id="KW-0049">Antioxidant</keyword>
<reference evidence="14" key="1">
    <citation type="journal article" date="2021" name="Int. J. Syst. Evol. Microbiol.">
        <title>Actinocatenispora comari sp. nov., an endophytic actinomycete isolated from aerial parts of Comarum salesowianum.</title>
        <authorList>
            <person name="Oyunbileg N."/>
            <person name="Iizaka Y."/>
            <person name="Hamada M."/>
            <person name="Davaapurev B.O."/>
            <person name="Fukumoto A."/>
            <person name="Tsetseg B."/>
            <person name="Kato F."/>
            <person name="Tamura T."/>
            <person name="Batkhuu J."/>
            <person name="Anzai Y."/>
        </authorList>
    </citation>
    <scope>NUCLEOTIDE SEQUENCE [LARGE SCALE GENOMIC DNA]</scope>
    <source>
        <strain evidence="14">NUM-2625</strain>
    </source>
</reference>
<dbReference type="RefSeq" id="WP_207125710.1">
    <property type="nucleotide sequence ID" value="NZ_BOPO01000055.1"/>
</dbReference>
<comment type="similarity">
    <text evidence="9">Belongs to the peroxiredoxin family. BCP/PrxQ subfamily.</text>
</comment>
<gene>
    <name evidence="13" type="ORF">NUM_32270</name>
</gene>
<dbReference type="EC" id="1.11.1.24" evidence="2"/>
<keyword evidence="7" id="KW-0676">Redox-active center</keyword>
<comment type="function">
    <text evidence="1">Thiol-specific peroxidase that catalyzes the reduction of hydrogen peroxide and organic hydroperoxides to water and alcohols, respectively. Plays a role in cell protection against oxidative stress by detoxifying peroxides and as sensor of hydrogen peroxide-mediated signaling events.</text>
</comment>
<evidence type="ECO:0000256" key="3">
    <source>
        <dbReference type="ARBA" id="ARBA00022559"/>
    </source>
</evidence>
<sequence length="158" mass="16572">MALLNPGDTFPDLTVHLPAGRSLTLPDEVAGHYGVVLVYRGSWCPYCNAQLASFQRAKDRLAAVDARVVALSVDDEATTAELVAKHGLEFPVGYGADAAEVAAATGAFVNPDPVYLQSTGFVLDRDGRVVVSVYSSGAIGRLVPADVVGLVEYLDAHA</sequence>
<dbReference type="PROSITE" id="PS51352">
    <property type="entry name" value="THIOREDOXIN_2"/>
    <property type="match status" value="1"/>
</dbReference>
<comment type="caution">
    <text evidence="13">The sequence shown here is derived from an EMBL/GenBank/DDBJ whole genome shotgun (WGS) entry which is preliminary data.</text>
</comment>
<dbReference type="GO" id="GO:0008379">
    <property type="term" value="F:thioredoxin peroxidase activity"/>
    <property type="evidence" value="ECO:0007669"/>
    <property type="project" value="TreeGrafter"/>
</dbReference>
<evidence type="ECO:0000256" key="2">
    <source>
        <dbReference type="ARBA" id="ARBA00013017"/>
    </source>
</evidence>
<evidence type="ECO:0000256" key="1">
    <source>
        <dbReference type="ARBA" id="ARBA00003330"/>
    </source>
</evidence>
<dbReference type="EMBL" id="BOPO01000055">
    <property type="protein sequence ID" value="GIL27973.1"/>
    <property type="molecule type" value="Genomic_DNA"/>
</dbReference>
<dbReference type="InterPro" id="IPR013766">
    <property type="entry name" value="Thioredoxin_domain"/>
</dbReference>